<accession>A0A078KRD1</accession>
<dbReference type="PANTHER" id="PTHR43261:SF6">
    <property type="entry name" value="ELONGATION FACTOR G-LIKE PROTEIN"/>
    <property type="match status" value="1"/>
</dbReference>
<feature type="domain" description="Tr-type G" evidence="3">
    <location>
        <begin position="7"/>
        <end position="276"/>
    </location>
</feature>
<dbReference type="NCBIfam" id="NF009381">
    <property type="entry name" value="PRK12740.1-5"/>
    <property type="match status" value="1"/>
</dbReference>
<dbReference type="Pfam" id="PF14492">
    <property type="entry name" value="EFG_III"/>
    <property type="match status" value="1"/>
</dbReference>
<keyword evidence="5" id="KW-1185">Reference proteome</keyword>
<dbReference type="CDD" id="cd03713">
    <property type="entry name" value="EFG_mtEFG_C"/>
    <property type="match status" value="1"/>
</dbReference>
<dbReference type="OrthoDB" id="9804431at2"/>
<organism evidence="4 5">
    <name type="scientific">[Clostridium] cellulosi</name>
    <dbReference type="NCBI Taxonomy" id="29343"/>
    <lineage>
        <taxon>Bacteria</taxon>
        <taxon>Bacillati</taxon>
        <taxon>Bacillota</taxon>
        <taxon>Clostridia</taxon>
        <taxon>Eubacteriales</taxon>
        <taxon>Oscillospiraceae</taxon>
        <taxon>Oscillospiraceae incertae sedis</taxon>
    </lineage>
</organism>
<dbReference type="CDD" id="cd01434">
    <property type="entry name" value="EFG_mtEFG1_IV"/>
    <property type="match status" value="1"/>
</dbReference>
<dbReference type="InterPro" id="IPR035649">
    <property type="entry name" value="EFG_V"/>
</dbReference>
<dbReference type="CDD" id="cd16262">
    <property type="entry name" value="EFG_III"/>
    <property type="match status" value="1"/>
</dbReference>
<dbReference type="STRING" id="29343.CCDG5_0584"/>
<dbReference type="InterPro" id="IPR041095">
    <property type="entry name" value="EFG_II"/>
</dbReference>
<dbReference type="SMART" id="SM00838">
    <property type="entry name" value="EFG_C"/>
    <property type="match status" value="1"/>
</dbReference>
<dbReference type="CDD" id="cd04088">
    <property type="entry name" value="EFG_mtEFG_II"/>
    <property type="match status" value="1"/>
</dbReference>
<dbReference type="Gene3D" id="3.40.50.300">
    <property type="entry name" value="P-loop containing nucleotide triphosphate hydrolases"/>
    <property type="match status" value="1"/>
</dbReference>
<reference evidence="5" key="1">
    <citation type="submission" date="2014-07" db="EMBL/GenBank/DDBJ databases">
        <authorList>
            <person name="Wibberg D."/>
        </authorList>
    </citation>
    <scope>NUCLEOTIDE SEQUENCE [LARGE SCALE GENOMIC DNA]</scope>
    <source>
        <strain evidence="5">DG5</strain>
    </source>
</reference>
<proteinExistence type="predicted"/>
<dbReference type="FunFam" id="3.30.230.10:FF:000003">
    <property type="entry name" value="Elongation factor G"/>
    <property type="match status" value="1"/>
</dbReference>
<dbReference type="CDD" id="cd04170">
    <property type="entry name" value="EF-G_bact"/>
    <property type="match status" value="1"/>
</dbReference>
<evidence type="ECO:0000259" key="3">
    <source>
        <dbReference type="PROSITE" id="PS51722"/>
    </source>
</evidence>
<dbReference type="PATRIC" id="fig|29343.3.peg.603"/>
<dbReference type="PRINTS" id="PR00315">
    <property type="entry name" value="ELONGATNFCT"/>
</dbReference>
<evidence type="ECO:0000313" key="4">
    <source>
        <dbReference type="EMBL" id="CDZ23715.1"/>
    </source>
</evidence>
<dbReference type="InterPro" id="IPR000640">
    <property type="entry name" value="EFG_V-like"/>
</dbReference>
<dbReference type="Gene3D" id="3.30.70.240">
    <property type="match status" value="1"/>
</dbReference>
<dbReference type="InterPro" id="IPR000795">
    <property type="entry name" value="T_Tr_GTP-bd_dom"/>
</dbReference>
<dbReference type="InterPro" id="IPR005517">
    <property type="entry name" value="Transl_elong_EFG/EF2_IV"/>
</dbReference>
<dbReference type="Gene3D" id="2.40.30.10">
    <property type="entry name" value="Translation factors"/>
    <property type="match status" value="1"/>
</dbReference>
<evidence type="ECO:0000256" key="1">
    <source>
        <dbReference type="ARBA" id="ARBA00022741"/>
    </source>
</evidence>
<evidence type="ECO:0000256" key="2">
    <source>
        <dbReference type="ARBA" id="ARBA00023134"/>
    </source>
</evidence>
<dbReference type="GO" id="GO:0003924">
    <property type="term" value="F:GTPase activity"/>
    <property type="evidence" value="ECO:0007669"/>
    <property type="project" value="InterPro"/>
</dbReference>
<dbReference type="SMART" id="SM00889">
    <property type="entry name" value="EFG_IV"/>
    <property type="match status" value="1"/>
</dbReference>
<dbReference type="Pfam" id="PF00009">
    <property type="entry name" value="GTP_EFTU"/>
    <property type="match status" value="1"/>
</dbReference>
<sequence>MKQFSSKEIRNVVLLGHGSSGKTSLAEAMLYASGTSQRLGSIASGTTICDCDPEEIRRHMSIFLTVAPIEWNGCKINILDAPGQPDFEGEVVEGLRAADCAVIAVSGKSGIHVGTELAWEKVREAHMPAAFFISKLDEEQADFYKVLEELKSTFGAAVCPLIVPFDEGGTLTYINIITKKAYRYDKGKPAEVPLPDTGNKLDELIAAISEAVAETSDELFDKYFSGEAFTEEELTNGILNGFRDGTISPVFCGSSVTGAGIDMFLNGITSLFPSADTKYKAKGADGGEVTLNASNTEPLAAFVFKTVADPYVGKLSYVRVYSGQLKPETIVVNSRTGKPERVGKLCLLRGKKQIETAVIGPGDIGAIAKMNTPKTGDTLCEPTKVVSLPEIRFPRPCLSMAIKPVKKGDEEKISLGLHRLMEEDQTITYETNPETREQILSGLGELHIDITVSKLKSKFGADVTLSTPEVAYRETIRKKVKCEGKHKKQTGGHGQYGHVIIEFEPSDSEELVFEEKVFGGSVPKNYFPAVEKGLREAVSHGVIAGYPVVNIKATLLDGSYHPVDSSEMAFKTAAALALKAALPQASPVLLEPYGLLKVNVQESALGDVIGEINKRRGRVLGMDHIEGGREIIQAEAPIAEMHDFSVSLRAITQGRGSFTFEFLRYEEAPPQVAQAVAAARSAQSAG</sequence>
<dbReference type="Pfam" id="PF03764">
    <property type="entry name" value="EFG_IV"/>
    <property type="match status" value="1"/>
</dbReference>
<dbReference type="Gene3D" id="3.30.230.10">
    <property type="match status" value="1"/>
</dbReference>
<dbReference type="KEGG" id="ccel:CCDG5_0584"/>
<dbReference type="GO" id="GO:0032790">
    <property type="term" value="P:ribosome disassembly"/>
    <property type="evidence" value="ECO:0007669"/>
    <property type="project" value="TreeGrafter"/>
</dbReference>
<dbReference type="PROSITE" id="PS51722">
    <property type="entry name" value="G_TR_2"/>
    <property type="match status" value="1"/>
</dbReference>
<dbReference type="AlphaFoldDB" id="A0A078KRD1"/>
<dbReference type="Pfam" id="PF00679">
    <property type="entry name" value="EFG_C"/>
    <property type="match status" value="1"/>
</dbReference>
<gene>
    <name evidence="4" type="ORF">CCDG5_0584</name>
</gene>
<dbReference type="GO" id="GO:0005525">
    <property type="term" value="F:GTP binding"/>
    <property type="evidence" value="ECO:0007669"/>
    <property type="project" value="UniProtKB-KW"/>
</dbReference>
<dbReference type="FunFam" id="3.30.70.240:FF:000001">
    <property type="entry name" value="Elongation factor G"/>
    <property type="match status" value="1"/>
</dbReference>
<keyword evidence="1" id="KW-0547">Nucleotide-binding</keyword>
<dbReference type="InterPro" id="IPR027417">
    <property type="entry name" value="P-loop_NTPase"/>
</dbReference>
<dbReference type="InterPro" id="IPR014721">
    <property type="entry name" value="Ribsml_uS5_D2-typ_fold_subgr"/>
</dbReference>
<dbReference type="SUPFAM" id="SSF50447">
    <property type="entry name" value="Translation proteins"/>
    <property type="match status" value="1"/>
</dbReference>
<evidence type="ECO:0000313" key="5">
    <source>
        <dbReference type="Proteomes" id="UP000032431"/>
    </source>
</evidence>
<dbReference type="NCBIfam" id="NF009379">
    <property type="entry name" value="PRK12740.1-3"/>
    <property type="match status" value="1"/>
</dbReference>
<keyword evidence="2" id="KW-0342">GTP-binding</keyword>
<dbReference type="SUPFAM" id="SSF52540">
    <property type="entry name" value="P-loop containing nucleoside triphosphate hydrolases"/>
    <property type="match status" value="1"/>
</dbReference>
<protein>
    <recommendedName>
        <fullName evidence="3">Tr-type G domain-containing protein</fullName>
    </recommendedName>
</protein>
<dbReference type="Proteomes" id="UP000032431">
    <property type="component" value="Chromosome I"/>
</dbReference>
<dbReference type="InterPro" id="IPR020568">
    <property type="entry name" value="Ribosomal_Su5_D2-typ_SF"/>
</dbReference>
<dbReference type="Gene3D" id="3.30.70.870">
    <property type="entry name" value="Elongation Factor G (Translational Gtpase), domain 3"/>
    <property type="match status" value="1"/>
</dbReference>
<dbReference type="InterPro" id="IPR009000">
    <property type="entry name" value="Transl_B-barrel_sf"/>
</dbReference>
<dbReference type="GO" id="GO:0003746">
    <property type="term" value="F:translation elongation factor activity"/>
    <property type="evidence" value="ECO:0007669"/>
    <property type="project" value="InterPro"/>
</dbReference>
<dbReference type="EMBL" id="LM995447">
    <property type="protein sequence ID" value="CDZ23715.1"/>
    <property type="molecule type" value="Genomic_DNA"/>
</dbReference>
<dbReference type="InterPro" id="IPR047872">
    <property type="entry name" value="EFG_IV"/>
</dbReference>
<dbReference type="InterPro" id="IPR009022">
    <property type="entry name" value="EFG_III"/>
</dbReference>
<dbReference type="PANTHER" id="PTHR43261">
    <property type="entry name" value="TRANSLATION ELONGATION FACTOR G-RELATED"/>
    <property type="match status" value="1"/>
</dbReference>
<dbReference type="InterPro" id="IPR053905">
    <property type="entry name" value="EF-G-like_DII"/>
</dbReference>
<dbReference type="HOGENOM" id="CLU_002794_4_1_9"/>
<dbReference type="SUPFAM" id="SSF54980">
    <property type="entry name" value="EF-G C-terminal domain-like"/>
    <property type="match status" value="2"/>
</dbReference>
<dbReference type="InterPro" id="IPR035647">
    <property type="entry name" value="EFG_III/V"/>
</dbReference>
<name>A0A078KRD1_9FIRM</name>
<dbReference type="SUPFAM" id="SSF54211">
    <property type="entry name" value="Ribosomal protein S5 domain 2-like"/>
    <property type="match status" value="1"/>
</dbReference>
<dbReference type="Pfam" id="PF22042">
    <property type="entry name" value="EF-G_D2"/>
    <property type="match status" value="1"/>
</dbReference>